<dbReference type="VEuPathDB" id="VectorBase:LLONM1_001207"/>
<evidence type="ECO:0000256" key="1">
    <source>
        <dbReference type="SAM" id="MobiDB-lite"/>
    </source>
</evidence>
<keyword evidence="3" id="KW-1185">Reference proteome</keyword>
<dbReference type="EMBL" id="AJWK01030942">
    <property type="status" value="NOT_ANNOTATED_CDS"/>
    <property type="molecule type" value="Genomic_DNA"/>
</dbReference>
<sequence>MVIASLLPPRSTDGTLTAANLIDAIITHQINQSASEPPPVSVSRALHKSGFNSGGSGGGSGGGGGSNQSGNVIKIGFDSEAESSSSASSRLAPGSGGTVMTKNITIGQLTDSIIQKDFGPNPFHPLRQTQFMQYPTHEQLMVQQQQQDQWGRRLGGGRMAL</sequence>
<feature type="region of interest" description="Disordered" evidence="1">
    <location>
        <begin position="32"/>
        <end position="98"/>
    </location>
</feature>
<evidence type="ECO:0000313" key="2">
    <source>
        <dbReference type="EnsemblMetazoa" id="LLOJ009043-PA"/>
    </source>
</evidence>
<organism evidence="2 3">
    <name type="scientific">Lutzomyia longipalpis</name>
    <name type="common">Sand fly</name>
    <dbReference type="NCBI Taxonomy" id="7200"/>
    <lineage>
        <taxon>Eukaryota</taxon>
        <taxon>Metazoa</taxon>
        <taxon>Ecdysozoa</taxon>
        <taxon>Arthropoda</taxon>
        <taxon>Hexapoda</taxon>
        <taxon>Insecta</taxon>
        <taxon>Pterygota</taxon>
        <taxon>Neoptera</taxon>
        <taxon>Endopterygota</taxon>
        <taxon>Diptera</taxon>
        <taxon>Nematocera</taxon>
        <taxon>Psychodoidea</taxon>
        <taxon>Psychodidae</taxon>
        <taxon>Lutzomyia</taxon>
        <taxon>Lutzomyia</taxon>
    </lineage>
</organism>
<proteinExistence type="predicted"/>
<dbReference type="EMBL" id="AJWK01030941">
    <property type="status" value="NOT_ANNOTATED_CDS"/>
    <property type="molecule type" value="Genomic_DNA"/>
</dbReference>
<dbReference type="Proteomes" id="UP000092461">
    <property type="component" value="Unassembled WGS sequence"/>
</dbReference>
<evidence type="ECO:0000313" key="3">
    <source>
        <dbReference type="Proteomes" id="UP000092461"/>
    </source>
</evidence>
<dbReference type="VEuPathDB" id="VectorBase:LLOJ009043"/>
<feature type="compositionally biased region" description="Gly residues" evidence="1">
    <location>
        <begin position="52"/>
        <end position="67"/>
    </location>
</feature>
<dbReference type="EnsemblMetazoa" id="LLOJ009043-RA">
    <property type="protein sequence ID" value="LLOJ009043-PA"/>
    <property type="gene ID" value="LLOJ009043"/>
</dbReference>
<name>A0A1B0GKR2_LUTLO</name>
<accession>A0A1B0GKR2</accession>
<reference evidence="2" key="1">
    <citation type="submission" date="2020-05" db="UniProtKB">
        <authorList>
            <consortium name="EnsemblMetazoa"/>
        </authorList>
    </citation>
    <scope>IDENTIFICATION</scope>
    <source>
        <strain evidence="2">Jacobina</strain>
    </source>
</reference>
<dbReference type="AlphaFoldDB" id="A0A1B0GKR2"/>
<protein>
    <submittedName>
        <fullName evidence="2">Uncharacterized protein</fullName>
    </submittedName>
</protein>